<feature type="compositionally biased region" description="Basic and acidic residues" evidence="1">
    <location>
        <begin position="121"/>
        <end position="135"/>
    </location>
</feature>
<feature type="compositionally biased region" description="Polar residues" evidence="1">
    <location>
        <begin position="245"/>
        <end position="258"/>
    </location>
</feature>
<feature type="compositionally biased region" description="Basic and acidic residues" evidence="1">
    <location>
        <begin position="205"/>
        <end position="223"/>
    </location>
</feature>
<feature type="compositionally biased region" description="Acidic residues" evidence="1">
    <location>
        <begin position="103"/>
        <end position="120"/>
    </location>
</feature>
<name>A0AAN7UHD9_9PEZI</name>
<feature type="compositionally biased region" description="Basic and acidic residues" evidence="1">
    <location>
        <begin position="55"/>
        <end position="68"/>
    </location>
</feature>
<evidence type="ECO:0000259" key="2">
    <source>
        <dbReference type="Pfam" id="PF11160"/>
    </source>
</evidence>
<dbReference type="InterPro" id="IPR021331">
    <property type="entry name" value="Hva1_TUDOR"/>
</dbReference>
<keyword evidence="4" id="KW-1185">Reference proteome</keyword>
<proteinExistence type="predicted"/>
<accession>A0AAN7UHD9</accession>
<feature type="compositionally biased region" description="Basic and acidic residues" evidence="1">
    <location>
        <begin position="146"/>
        <end position="173"/>
    </location>
</feature>
<protein>
    <recommendedName>
        <fullName evidence="2">Hypervirulence associated protein TUDOR domain-containing protein</fullName>
    </recommendedName>
</protein>
<dbReference type="Proteomes" id="UP001305414">
    <property type="component" value="Unassembled WGS sequence"/>
</dbReference>
<feature type="region of interest" description="Disordered" evidence="1">
    <location>
        <begin position="35"/>
        <end position="258"/>
    </location>
</feature>
<comment type="caution">
    <text evidence="3">The sequence shown here is derived from an EMBL/GenBank/DDBJ whole genome shotgun (WGS) entry which is preliminary data.</text>
</comment>
<feature type="compositionally biased region" description="Acidic residues" evidence="1">
    <location>
        <begin position="174"/>
        <end position="195"/>
    </location>
</feature>
<dbReference type="AlphaFoldDB" id="A0AAN7UHD9"/>
<evidence type="ECO:0000256" key="1">
    <source>
        <dbReference type="SAM" id="MobiDB-lite"/>
    </source>
</evidence>
<gene>
    <name evidence="3" type="ORF">RRF57_001532</name>
</gene>
<evidence type="ECO:0000313" key="4">
    <source>
        <dbReference type="Proteomes" id="UP001305414"/>
    </source>
</evidence>
<reference evidence="3 4" key="1">
    <citation type="submission" date="2023-10" db="EMBL/GenBank/DDBJ databases">
        <title>Draft genome sequence of Xylaria bambusicola isolate GMP-LS, the root and basal stem rot pathogen of sugarcane in Indonesia.</title>
        <authorList>
            <person name="Selvaraj P."/>
            <person name="Muralishankar V."/>
            <person name="Muruganantham S."/>
            <person name="Sp S."/>
            <person name="Haryani S."/>
            <person name="Lau K.J.X."/>
            <person name="Naqvi N.I."/>
        </authorList>
    </citation>
    <scope>NUCLEOTIDE SEQUENCE [LARGE SCALE GENOMIC DNA]</scope>
    <source>
        <strain evidence="3">GMP-LS</strain>
    </source>
</reference>
<feature type="domain" description="Hypervirulence associated protein TUDOR" evidence="2">
    <location>
        <begin position="10"/>
        <end position="70"/>
    </location>
</feature>
<organism evidence="3 4">
    <name type="scientific">Xylaria bambusicola</name>
    <dbReference type="NCBI Taxonomy" id="326684"/>
    <lineage>
        <taxon>Eukaryota</taxon>
        <taxon>Fungi</taxon>
        <taxon>Dikarya</taxon>
        <taxon>Ascomycota</taxon>
        <taxon>Pezizomycotina</taxon>
        <taxon>Sordariomycetes</taxon>
        <taxon>Xylariomycetidae</taxon>
        <taxon>Xylariales</taxon>
        <taxon>Xylariaceae</taxon>
        <taxon>Xylaria</taxon>
    </lineage>
</organism>
<dbReference type="EMBL" id="JAWHQM010000002">
    <property type="protein sequence ID" value="KAK5625816.1"/>
    <property type="molecule type" value="Genomic_DNA"/>
</dbReference>
<dbReference type="Pfam" id="PF11160">
    <property type="entry name" value="Hva1_TUDOR"/>
    <property type="match status" value="1"/>
</dbReference>
<feature type="compositionally biased region" description="Basic residues" evidence="1">
    <location>
        <begin position="136"/>
        <end position="145"/>
    </location>
</feature>
<evidence type="ECO:0000313" key="3">
    <source>
        <dbReference type="EMBL" id="KAK5625816.1"/>
    </source>
</evidence>
<feature type="compositionally biased region" description="Basic and acidic residues" evidence="1">
    <location>
        <begin position="235"/>
        <end position="244"/>
    </location>
</feature>
<sequence>MQTLTVYTTTVSWNWGGGAPGGTVAETKDEGEIAIKSKRGNTVKKNASPDNPAVHVERSGNDVVKRASELTVELKSSKNRGKYDDDDNENSGSKRKADKQDGVETDSNEDENEAEEAGDADDAHTTNKQGKEVKKGGKAANKKQKTRQDEDVRGKSDAPDASKEETDEAVKEDISEDDDNEGDGANADEDADGEEDQKRTQTTKRTSDVKKGATKGKQEDRKPARTSGQSKAKAHKDPTPRQDGDQVSTRTRSQQKAD</sequence>